<feature type="region of interest" description="Disordered" evidence="3">
    <location>
        <begin position="358"/>
        <end position="377"/>
    </location>
</feature>
<feature type="chain" id="PRO_5035468807" description="Protein kinase domain-containing protein" evidence="5">
    <location>
        <begin position="21"/>
        <end position="693"/>
    </location>
</feature>
<feature type="compositionally biased region" description="Polar residues" evidence="3">
    <location>
        <begin position="303"/>
        <end position="317"/>
    </location>
</feature>
<dbReference type="InterPro" id="IPR001611">
    <property type="entry name" value="Leu-rich_rpt"/>
</dbReference>
<keyword evidence="2" id="KW-0677">Repeat</keyword>
<keyword evidence="4" id="KW-0472">Membrane</keyword>
<keyword evidence="8" id="KW-1185">Reference proteome</keyword>
<dbReference type="PANTHER" id="PTHR44329">
    <property type="entry name" value="SERINE/THREONINE-PROTEIN KINASE TNNI3K-RELATED"/>
    <property type="match status" value="1"/>
</dbReference>
<dbReference type="Gene3D" id="1.10.510.10">
    <property type="entry name" value="Transferase(Phosphotransferase) domain 1"/>
    <property type="match status" value="1"/>
</dbReference>
<feature type="transmembrane region" description="Helical" evidence="4">
    <location>
        <begin position="329"/>
        <end position="350"/>
    </location>
</feature>
<evidence type="ECO:0000256" key="4">
    <source>
        <dbReference type="SAM" id="Phobius"/>
    </source>
</evidence>
<name>A0A8K1CVN4_PYTOL</name>
<keyword evidence="4" id="KW-0812">Transmembrane</keyword>
<dbReference type="PROSITE" id="PS51450">
    <property type="entry name" value="LRR"/>
    <property type="match status" value="1"/>
</dbReference>
<feature type="region of interest" description="Disordered" evidence="3">
    <location>
        <begin position="290"/>
        <end position="323"/>
    </location>
</feature>
<dbReference type="Proteomes" id="UP000794436">
    <property type="component" value="Unassembled WGS sequence"/>
</dbReference>
<evidence type="ECO:0000256" key="2">
    <source>
        <dbReference type="ARBA" id="ARBA00022737"/>
    </source>
</evidence>
<feature type="compositionally biased region" description="Low complexity" evidence="3">
    <location>
        <begin position="290"/>
        <end position="302"/>
    </location>
</feature>
<reference evidence="7" key="1">
    <citation type="submission" date="2019-03" db="EMBL/GenBank/DDBJ databases">
        <title>Long read genome sequence of the mycoparasitic Pythium oligandrum ATCC 38472 isolated from sugarbeet rhizosphere.</title>
        <authorList>
            <person name="Gaulin E."/>
        </authorList>
    </citation>
    <scope>NUCLEOTIDE SEQUENCE</scope>
    <source>
        <strain evidence="7">ATCC 38472_TT</strain>
    </source>
</reference>
<evidence type="ECO:0000259" key="6">
    <source>
        <dbReference type="PROSITE" id="PS50011"/>
    </source>
</evidence>
<dbReference type="PROSITE" id="PS00108">
    <property type="entry name" value="PROTEIN_KINASE_ST"/>
    <property type="match status" value="1"/>
</dbReference>
<dbReference type="CDD" id="cd13999">
    <property type="entry name" value="STKc_MAP3K-like"/>
    <property type="match status" value="1"/>
</dbReference>
<evidence type="ECO:0000256" key="1">
    <source>
        <dbReference type="ARBA" id="ARBA00022614"/>
    </source>
</evidence>
<sequence>MTRLPIALAAVATMAGAASAATCTKSGIETPDKITMTVDPSQSDDVALIVDSKCGEKEVKATTGDNVGDYRIIANNMSVKAVESYPAVASIFLQDNVVASFKAVGTTLKELDLTNNHLTSLENIEFPSSVTKLILDFNPIKSFTAADLPPNVLKVFLRKAALGDVSTYSFPDTMQELYLTGNQNLVSLKGLLLPDSVQLIECNDSGVEEIVGVVFPKSLTNLVIRGKAVSSFIVRESDISILQKAKLDMSVTGLSCQGDAKLTTITDDVSACVMDDTSFAAAYPTKTVVSTPTTAPPVGSSSNGTATTPVPTQDTENGSGGGSSNTATIAVSVAVVVVVLVGAAIAWFCYRRRKNRRGSFDKDKNTGTDTKTHYTGMSNASSSVNNGFLHNDVRNDTELIPYRLPHDAVQIIAEIATGGFGIVYQATLYGQTVVVKQVLPTKANSPEILGRFMDEIRLYARLDHPKIVKFVGLSWTNLLDLSLVIEFMPRGDLHGALKANHRLSKGRGLFTWFDEQSEPRCKSLLAQDVVEALVYLHSFESPIIHRDLKAKNVLLSEDYEAKLSDFGISRESIEETMTGGMGTTAWIAPEVLQGERYSEKADIYSFGILMCELDLCGHPYDRNKANEELTDAKIAYLVSTEGLKPILADDCPPSIEHLIMSCLEFDPSNRPSALELHYNLRKIREASQQAGFV</sequence>
<keyword evidence="4" id="KW-1133">Transmembrane helix</keyword>
<dbReference type="EMBL" id="SPLM01000001">
    <property type="protein sequence ID" value="TMW69762.1"/>
    <property type="molecule type" value="Genomic_DNA"/>
</dbReference>
<dbReference type="Pfam" id="PF00069">
    <property type="entry name" value="Pkinase"/>
    <property type="match status" value="1"/>
</dbReference>
<dbReference type="AlphaFoldDB" id="A0A8K1CVN4"/>
<accession>A0A8K1CVN4</accession>
<feature type="signal peptide" evidence="5">
    <location>
        <begin position="1"/>
        <end position="20"/>
    </location>
</feature>
<feature type="domain" description="Protein kinase" evidence="6">
    <location>
        <begin position="409"/>
        <end position="680"/>
    </location>
</feature>
<dbReference type="PRINTS" id="PR00109">
    <property type="entry name" value="TYRKINASE"/>
</dbReference>
<gene>
    <name evidence="7" type="ORF">Poli38472_001918</name>
</gene>
<evidence type="ECO:0000256" key="5">
    <source>
        <dbReference type="SAM" id="SignalP"/>
    </source>
</evidence>
<evidence type="ECO:0000256" key="3">
    <source>
        <dbReference type="SAM" id="MobiDB-lite"/>
    </source>
</evidence>
<protein>
    <recommendedName>
        <fullName evidence="6">Protein kinase domain-containing protein</fullName>
    </recommendedName>
</protein>
<dbReference type="PROSITE" id="PS50011">
    <property type="entry name" value="PROTEIN_KINASE_DOM"/>
    <property type="match status" value="1"/>
</dbReference>
<feature type="compositionally biased region" description="Basic and acidic residues" evidence="3">
    <location>
        <begin position="358"/>
        <end position="372"/>
    </location>
</feature>
<dbReference type="GO" id="GO:0004674">
    <property type="term" value="F:protein serine/threonine kinase activity"/>
    <property type="evidence" value="ECO:0007669"/>
    <property type="project" value="TreeGrafter"/>
</dbReference>
<keyword evidence="5" id="KW-0732">Signal</keyword>
<dbReference type="SMART" id="SM00220">
    <property type="entry name" value="S_TKc"/>
    <property type="match status" value="1"/>
</dbReference>
<dbReference type="InterPro" id="IPR001245">
    <property type="entry name" value="Ser-Thr/Tyr_kinase_cat_dom"/>
</dbReference>
<dbReference type="InterPro" id="IPR032675">
    <property type="entry name" value="LRR_dom_sf"/>
</dbReference>
<dbReference type="Gene3D" id="3.80.10.10">
    <property type="entry name" value="Ribonuclease Inhibitor"/>
    <property type="match status" value="1"/>
</dbReference>
<comment type="caution">
    <text evidence="7">The sequence shown here is derived from an EMBL/GenBank/DDBJ whole genome shotgun (WGS) entry which is preliminary data.</text>
</comment>
<dbReference type="OrthoDB" id="162896at2759"/>
<proteinExistence type="predicted"/>
<dbReference type="GO" id="GO:0005524">
    <property type="term" value="F:ATP binding"/>
    <property type="evidence" value="ECO:0007669"/>
    <property type="project" value="InterPro"/>
</dbReference>
<dbReference type="InterPro" id="IPR000719">
    <property type="entry name" value="Prot_kinase_dom"/>
</dbReference>
<organism evidence="7 8">
    <name type="scientific">Pythium oligandrum</name>
    <name type="common">Mycoparasitic fungus</name>
    <dbReference type="NCBI Taxonomy" id="41045"/>
    <lineage>
        <taxon>Eukaryota</taxon>
        <taxon>Sar</taxon>
        <taxon>Stramenopiles</taxon>
        <taxon>Oomycota</taxon>
        <taxon>Peronosporomycetes</taxon>
        <taxon>Pythiales</taxon>
        <taxon>Pythiaceae</taxon>
        <taxon>Pythium</taxon>
    </lineage>
</organism>
<dbReference type="SUPFAM" id="SSF56112">
    <property type="entry name" value="Protein kinase-like (PK-like)"/>
    <property type="match status" value="1"/>
</dbReference>
<dbReference type="InterPro" id="IPR011009">
    <property type="entry name" value="Kinase-like_dom_sf"/>
</dbReference>
<evidence type="ECO:0000313" key="7">
    <source>
        <dbReference type="EMBL" id="TMW69762.1"/>
    </source>
</evidence>
<dbReference type="InterPro" id="IPR051681">
    <property type="entry name" value="Ser/Thr_Kinases-Pseudokinases"/>
</dbReference>
<dbReference type="SUPFAM" id="SSF52058">
    <property type="entry name" value="L domain-like"/>
    <property type="match status" value="1"/>
</dbReference>
<dbReference type="PANTHER" id="PTHR44329:SF214">
    <property type="entry name" value="PROTEIN KINASE DOMAIN-CONTAINING PROTEIN"/>
    <property type="match status" value="1"/>
</dbReference>
<keyword evidence="1" id="KW-0433">Leucine-rich repeat</keyword>
<dbReference type="InterPro" id="IPR008271">
    <property type="entry name" value="Ser/Thr_kinase_AS"/>
</dbReference>
<evidence type="ECO:0000313" key="8">
    <source>
        <dbReference type="Proteomes" id="UP000794436"/>
    </source>
</evidence>